<dbReference type="Pfam" id="PF03081">
    <property type="entry name" value="Exo70_C"/>
    <property type="match status" value="1"/>
</dbReference>
<dbReference type="InterPro" id="IPR046364">
    <property type="entry name" value="Exo70_C"/>
</dbReference>
<organism evidence="6">
    <name type="scientific">Opuntia streptacantha</name>
    <name type="common">Prickly pear cactus</name>
    <name type="synonym">Opuntia cardona</name>
    <dbReference type="NCBI Taxonomy" id="393608"/>
    <lineage>
        <taxon>Eukaryota</taxon>
        <taxon>Viridiplantae</taxon>
        <taxon>Streptophyta</taxon>
        <taxon>Embryophyta</taxon>
        <taxon>Tracheophyta</taxon>
        <taxon>Spermatophyta</taxon>
        <taxon>Magnoliopsida</taxon>
        <taxon>eudicotyledons</taxon>
        <taxon>Gunneridae</taxon>
        <taxon>Pentapetalae</taxon>
        <taxon>Caryophyllales</taxon>
        <taxon>Cactineae</taxon>
        <taxon>Cactaceae</taxon>
        <taxon>Opuntioideae</taxon>
        <taxon>Opuntia</taxon>
    </lineage>
</organism>
<dbReference type="GO" id="GO:0000145">
    <property type="term" value="C:exocyst"/>
    <property type="evidence" value="ECO:0007669"/>
    <property type="project" value="InterPro"/>
</dbReference>
<proteinExistence type="inferred from homology"/>
<dbReference type="GO" id="GO:0006887">
    <property type="term" value="P:exocytosis"/>
    <property type="evidence" value="ECO:0007669"/>
    <property type="project" value="UniProtKB-KW"/>
</dbReference>
<feature type="compositionally biased region" description="Low complexity" evidence="4">
    <location>
        <begin position="442"/>
        <end position="451"/>
    </location>
</feature>
<keyword evidence="3" id="KW-0653">Protein transport</keyword>
<evidence type="ECO:0000259" key="5">
    <source>
        <dbReference type="Pfam" id="PF03081"/>
    </source>
</evidence>
<dbReference type="AlphaFoldDB" id="A0A7C9DS03"/>
<protein>
    <recommendedName>
        <fullName evidence="3">Exocyst subunit Exo70 family protein</fullName>
    </recommendedName>
</protein>
<dbReference type="InterPro" id="IPR004140">
    <property type="entry name" value="Exo70"/>
</dbReference>
<dbReference type="GO" id="GO:0005546">
    <property type="term" value="F:phosphatidylinositol-4,5-bisphosphate binding"/>
    <property type="evidence" value="ECO:0007669"/>
    <property type="project" value="InterPro"/>
</dbReference>
<evidence type="ECO:0000313" key="6">
    <source>
        <dbReference type="EMBL" id="MBA4643569.1"/>
    </source>
</evidence>
<sequence length="656" mass="74082">MGGCGAELPAANGEGDLIAAAQQIVAALGTKKIMSEAERKILVDLRTRLTTMTMVDDSKSIEPIAEGGSVIEGQLNLVAEKIMNRISDETMIWESGPEDASDYLKAVNEARILAEELEALCLDKDSEEIELLRKAHDVLQTAMARLEEEFGHLMAQNSQPFEPERMSFRSYDGDVAVGSPISLYDYTVEDSLHGDSVRKSFEEYTVDLVHPDVIPELKCIANIMFISGYDRECSQAYVNVRKDALNRCLLFLEVEPLSIEDVLKMEWGSLDSQIKRWVWAIKIFVRVYLASEKRLSDEVFGEFDSLGSLCFVESSKGSVMQLLSFGDAVAVGPRQPEKLFRILDMYEVLVELLPDVNSLYSSQAGDCVRQECYEVLRRLGDAVRATFLEFKDAIAKNASTNPFAGGGVHHLTRYVMNYIKLLTDYSDILNQILEEAEREESLSPSSDSAPSVDEENQTDFSCNTTPMSSHFQSITWILEANLDEKSKLYKDPALQNFFLMNNIHYMAQKVKSSELRDIFGDGWIKRHNGKFQQQAMNYERATWSSILSLLKDDGAQSSGSRSSTKNGLKERLRSFYAAFEEVYKSQTGWLIKDPQLQEDLRISTSLKVIQAYRTFVGRHINEISDKYIKYTADDLQDFILDLFSGSQKSLNSIYRK</sequence>
<evidence type="ECO:0000256" key="3">
    <source>
        <dbReference type="RuleBase" id="RU365026"/>
    </source>
</evidence>
<comment type="function">
    <text evidence="3">Component of the exocyst complex.</text>
</comment>
<dbReference type="EMBL" id="GISG01134235">
    <property type="protein sequence ID" value="MBA4643569.1"/>
    <property type="molecule type" value="Transcribed_RNA"/>
</dbReference>
<dbReference type="SUPFAM" id="SSF74788">
    <property type="entry name" value="Cullin repeat-like"/>
    <property type="match status" value="1"/>
</dbReference>
<keyword evidence="3" id="KW-0268">Exocytosis</keyword>
<evidence type="ECO:0000256" key="2">
    <source>
        <dbReference type="ARBA" id="ARBA00022448"/>
    </source>
</evidence>
<reference evidence="6" key="2">
    <citation type="submission" date="2020-07" db="EMBL/GenBank/DDBJ databases">
        <authorList>
            <person name="Vera ALvarez R."/>
            <person name="Arias-Moreno D.M."/>
            <person name="Jimenez-Jacinto V."/>
            <person name="Jimenez-Bremont J.F."/>
            <person name="Swaminathan K."/>
            <person name="Moose S.P."/>
            <person name="Guerrero-Gonzalez M.L."/>
            <person name="Marino-Ramirez L."/>
            <person name="Landsman D."/>
            <person name="Rodriguez-Kessler M."/>
            <person name="Delgado-Sanchez P."/>
        </authorList>
    </citation>
    <scope>NUCLEOTIDE SEQUENCE</scope>
    <source>
        <tissue evidence="6">Cladode</tissue>
    </source>
</reference>
<keyword evidence="2 3" id="KW-0813">Transport</keyword>
<name>A0A7C9DS03_OPUST</name>
<evidence type="ECO:0000256" key="4">
    <source>
        <dbReference type="SAM" id="MobiDB-lite"/>
    </source>
</evidence>
<dbReference type="PANTHER" id="PTHR12542">
    <property type="entry name" value="EXOCYST COMPLEX PROTEIN EXO70"/>
    <property type="match status" value="1"/>
</dbReference>
<feature type="region of interest" description="Disordered" evidence="4">
    <location>
        <begin position="439"/>
        <end position="461"/>
    </location>
</feature>
<evidence type="ECO:0000256" key="1">
    <source>
        <dbReference type="ARBA" id="ARBA00006756"/>
    </source>
</evidence>
<dbReference type="Gene3D" id="1.20.1280.170">
    <property type="entry name" value="Exocyst complex component Exo70"/>
    <property type="match status" value="1"/>
</dbReference>
<feature type="domain" description="Exocyst complex subunit Exo70 C-terminal" evidence="5">
    <location>
        <begin position="275"/>
        <end position="641"/>
    </location>
</feature>
<dbReference type="Pfam" id="PF20669">
    <property type="entry name" value="Exo70_N"/>
    <property type="match status" value="1"/>
</dbReference>
<reference evidence="6" key="1">
    <citation type="journal article" date="2013" name="J. Plant Res.">
        <title>Effect of fungi and light on seed germination of three Opuntia species from semiarid lands of central Mexico.</title>
        <authorList>
            <person name="Delgado-Sanchez P."/>
            <person name="Jimenez-Bremont J.F."/>
            <person name="Guerrero-Gonzalez Mde L."/>
            <person name="Flores J."/>
        </authorList>
    </citation>
    <scope>NUCLEOTIDE SEQUENCE</scope>
    <source>
        <tissue evidence="6">Cladode</tissue>
    </source>
</reference>
<dbReference type="GO" id="GO:0015031">
    <property type="term" value="P:protein transport"/>
    <property type="evidence" value="ECO:0007669"/>
    <property type="project" value="UniProtKB-KW"/>
</dbReference>
<dbReference type="PANTHER" id="PTHR12542:SF49">
    <property type="entry name" value="EXOCYST SUBUNIT EXO70 FAMILY PROTEIN"/>
    <property type="match status" value="1"/>
</dbReference>
<dbReference type="InterPro" id="IPR016159">
    <property type="entry name" value="Cullin_repeat-like_dom_sf"/>
</dbReference>
<comment type="similarity">
    <text evidence="1 3">Belongs to the EXO70 family.</text>
</comment>
<accession>A0A7C9DS03</accession>